<keyword evidence="2" id="KW-0808">Transferase</keyword>
<protein>
    <submittedName>
        <fullName evidence="2">Nucleoside kinase</fullName>
    </submittedName>
</protein>
<dbReference type="SUPFAM" id="SSF55186">
    <property type="entry name" value="ThrRS/AlaRS common domain"/>
    <property type="match status" value="1"/>
</dbReference>
<evidence type="ECO:0000259" key="1">
    <source>
        <dbReference type="PROSITE" id="PS51880"/>
    </source>
</evidence>
<evidence type="ECO:0000313" key="2">
    <source>
        <dbReference type="EMBL" id="MCC2231429.1"/>
    </source>
</evidence>
<organism evidence="2 3">
    <name type="scientific">Hominifimenecus microfluidus</name>
    <dbReference type="NCBI Taxonomy" id="2885348"/>
    <lineage>
        <taxon>Bacteria</taxon>
        <taxon>Bacillati</taxon>
        <taxon>Bacillota</taxon>
        <taxon>Clostridia</taxon>
        <taxon>Lachnospirales</taxon>
        <taxon>Lachnospiraceae</taxon>
        <taxon>Hominifimenecus</taxon>
    </lineage>
</organism>
<gene>
    <name evidence="2" type="ORF">LKD81_10535</name>
</gene>
<dbReference type="AlphaFoldDB" id="A0AAE3JES9"/>
<dbReference type="GO" id="GO:0005524">
    <property type="term" value="F:ATP binding"/>
    <property type="evidence" value="ECO:0007669"/>
    <property type="project" value="InterPro"/>
</dbReference>
<dbReference type="InterPro" id="IPR018163">
    <property type="entry name" value="Thr/Ala-tRNA-synth_IIc_edit"/>
</dbReference>
<dbReference type="InterPro" id="IPR027417">
    <property type="entry name" value="P-loop_NTPase"/>
</dbReference>
<feature type="domain" description="TGS" evidence="1">
    <location>
        <begin position="1"/>
        <end position="66"/>
    </location>
</feature>
<dbReference type="RefSeq" id="WP_308453949.1">
    <property type="nucleotide sequence ID" value="NZ_JAJEQR010000029.1"/>
</dbReference>
<dbReference type="Proteomes" id="UP001198182">
    <property type="component" value="Unassembled WGS sequence"/>
</dbReference>
<name>A0AAE3JES9_9FIRM</name>
<dbReference type="EMBL" id="JAJEQR010000029">
    <property type="protein sequence ID" value="MCC2231429.1"/>
    <property type="molecule type" value="Genomic_DNA"/>
</dbReference>
<dbReference type="Pfam" id="PF00485">
    <property type="entry name" value="PRK"/>
    <property type="match status" value="1"/>
</dbReference>
<keyword evidence="2" id="KW-0418">Kinase</keyword>
<dbReference type="SUPFAM" id="SSF52540">
    <property type="entry name" value="P-loop containing nucleoside triphosphate hydrolases"/>
    <property type="match status" value="1"/>
</dbReference>
<dbReference type="PANTHER" id="PTHR10285">
    <property type="entry name" value="URIDINE KINASE"/>
    <property type="match status" value="1"/>
</dbReference>
<dbReference type="InterPro" id="IPR006083">
    <property type="entry name" value="PRK/URK"/>
</dbReference>
<sequence>MSTYRVTIGSQTMEVSEGTTYEQLAKQSLTNAAEEIPGDIVLVKVNDKLQELPKTVKEDCTVNFVTTAEPEGANSYERSMLLLINKAIYDVVPLEKIHKVTVRFSLRHGLYIEPAGDFAVDEVFVSRVKSRMQELVEEDLPIEKINVHVDEAIRFFHRVKMYDKERLFRYRRSSHVNLYSLAGFKDYHYGYMVPSTGYLKYFDILPYQEGLALILPRMQTPRTVDPFDRQDKLFHVMQDSYRWGEQMDLETVGAVNDMISAGHLQDLILIAEARQEKQIADIAAQIAERPNTKFVMIAGPSSSGKTSFSHRLSIQLRARGLTPHPIAVDDYFVDREHTPRDEKGEYDFETIHCVDIEQFNNDMTDLREGKTVKMPTFDFIQGRRVYQKGNILHLGPNDILVIEGIHCLNDELSYSLPPESKFRIYISALTQLNIDEHNRIPTTDGRLIRRMVRDARTRGASARDTIARWPSVRRGEEKNIFPYQESADIMFNSALIYEFSVLKSYVEPLLYGIPQDAPEYQEAKRLLKFFDYILPVDSTAVPQNSLLKEFIGGSCFKV</sequence>
<accession>A0AAE3JES9</accession>
<comment type="caution">
    <text evidence="2">The sequence shown here is derived from an EMBL/GenBank/DDBJ whole genome shotgun (WGS) entry which is preliminary data.</text>
</comment>
<reference evidence="2" key="1">
    <citation type="submission" date="2021-10" db="EMBL/GenBank/DDBJ databases">
        <title>Anaerobic single-cell dispensing facilitates the cultivation of human gut bacteria.</title>
        <authorList>
            <person name="Afrizal A."/>
        </authorList>
    </citation>
    <scope>NUCLEOTIDE SEQUENCE</scope>
    <source>
        <strain evidence="2">CLA-AA-H215</strain>
    </source>
</reference>
<dbReference type="GO" id="GO:0016301">
    <property type="term" value="F:kinase activity"/>
    <property type="evidence" value="ECO:0007669"/>
    <property type="project" value="UniProtKB-KW"/>
</dbReference>
<proteinExistence type="predicted"/>
<dbReference type="Gene3D" id="3.30.980.10">
    <property type="entry name" value="Threonyl-trna Synthetase, Chain A, domain 2"/>
    <property type="match status" value="1"/>
</dbReference>
<dbReference type="Gene3D" id="3.40.50.300">
    <property type="entry name" value="P-loop containing nucleotide triphosphate hydrolases"/>
    <property type="match status" value="1"/>
</dbReference>
<dbReference type="CDD" id="cd02028">
    <property type="entry name" value="UMPK_like"/>
    <property type="match status" value="1"/>
</dbReference>
<evidence type="ECO:0000313" key="3">
    <source>
        <dbReference type="Proteomes" id="UP001198182"/>
    </source>
</evidence>
<dbReference type="InterPro" id="IPR004095">
    <property type="entry name" value="TGS"/>
</dbReference>
<dbReference type="PROSITE" id="PS51880">
    <property type="entry name" value="TGS"/>
    <property type="match status" value="1"/>
</dbReference>
<keyword evidence="3" id="KW-1185">Reference proteome</keyword>